<reference evidence="1" key="1">
    <citation type="submission" date="2022-06" db="EMBL/GenBank/DDBJ databases">
        <authorList>
            <person name="Legras J.-L."/>
            <person name="Devillers H."/>
            <person name="Grondin C."/>
        </authorList>
    </citation>
    <scope>NUCLEOTIDE SEQUENCE</scope>
    <source>
        <strain evidence="1">CLIB 1444</strain>
    </source>
</reference>
<keyword evidence="2" id="KW-1185">Reference proteome</keyword>
<comment type="caution">
    <text evidence="1">The sequence shown here is derived from an EMBL/GenBank/DDBJ whole genome shotgun (WGS) entry which is preliminary data.</text>
</comment>
<dbReference type="Proteomes" id="UP001152531">
    <property type="component" value="Unassembled WGS sequence"/>
</dbReference>
<name>A0ACA9YAB7_9ASCO</name>
<evidence type="ECO:0000313" key="2">
    <source>
        <dbReference type="Proteomes" id="UP001152531"/>
    </source>
</evidence>
<gene>
    <name evidence="1" type="ORF">CLIB1444_07S01904</name>
</gene>
<sequence length="420" mass="49139">MSKILLDKLIEDLDPHLKSYIEKDPKIRQSSQDYLQNLFENENLISTEIFTTTNDLDSKRTKTLTEEIAELDEYKRNADIKLSDITNENRDSIVEISENLKNINQTITTEMKDKVESMIKEMDNFQYEINISDQLTSSIETNTSMLSNIDSILDLLELPTLCKICILQGNYQESLDISMLAKTLIAKFPKISIFQKINNQINKELNLMIKNLIKLLNTNLKQNNLIKIFNILNQLDLVNLNDNSTSIDLISNNQSIEKTRFLKIIYLNSRFKFITNEISNLTPLIKFNKLSYLKRFIEVFRSEIYQSVSMFYSIINHSLNLIPNENEDLLLLNQFVKNLSYLLITELKTYFPEILSQDLDQIDIKNQLDGIILQIIYLCKSLSKYNLNFENIITWELIYKHEVIKEGDWLGNLSKVKNFH</sequence>
<dbReference type="EMBL" id="CALSDN010000007">
    <property type="protein sequence ID" value="CAH6721763.1"/>
    <property type="molecule type" value="Genomic_DNA"/>
</dbReference>
<protein>
    <submittedName>
        <fullName evidence="1">Uncharacterized protein</fullName>
    </submittedName>
</protein>
<proteinExistence type="predicted"/>
<evidence type="ECO:0000313" key="1">
    <source>
        <dbReference type="EMBL" id="CAH6721763.1"/>
    </source>
</evidence>
<organism evidence="1 2">
    <name type="scientific">[Candida] jaroonii</name>
    <dbReference type="NCBI Taxonomy" id="467808"/>
    <lineage>
        <taxon>Eukaryota</taxon>
        <taxon>Fungi</taxon>
        <taxon>Dikarya</taxon>
        <taxon>Ascomycota</taxon>
        <taxon>Saccharomycotina</taxon>
        <taxon>Pichiomycetes</taxon>
        <taxon>Debaryomycetaceae</taxon>
        <taxon>Yamadazyma</taxon>
    </lineage>
</organism>
<accession>A0ACA9YAB7</accession>